<feature type="transmembrane region" description="Helical" evidence="6">
    <location>
        <begin position="259"/>
        <end position="276"/>
    </location>
</feature>
<evidence type="ECO:0000313" key="8">
    <source>
        <dbReference type="Proteomes" id="UP000199628"/>
    </source>
</evidence>
<dbReference type="STRING" id="639004.SAMN04488239_10656"/>
<evidence type="ECO:0000256" key="5">
    <source>
        <dbReference type="ARBA" id="ARBA00023136"/>
    </source>
</evidence>
<evidence type="ECO:0000256" key="4">
    <source>
        <dbReference type="ARBA" id="ARBA00022989"/>
    </source>
</evidence>
<dbReference type="GO" id="GO:0005886">
    <property type="term" value="C:plasma membrane"/>
    <property type="evidence" value="ECO:0007669"/>
    <property type="project" value="UniProtKB-SubCell"/>
</dbReference>
<dbReference type="Pfam" id="PF02653">
    <property type="entry name" value="BPD_transp_2"/>
    <property type="match status" value="1"/>
</dbReference>
<dbReference type="PANTHER" id="PTHR30482">
    <property type="entry name" value="HIGH-AFFINITY BRANCHED-CHAIN AMINO ACID TRANSPORT SYSTEM PERMEASE"/>
    <property type="match status" value="1"/>
</dbReference>
<keyword evidence="2" id="KW-1003">Cell membrane</keyword>
<dbReference type="CDD" id="cd06581">
    <property type="entry name" value="TM_PBP1_LivM_like"/>
    <property type="match status" value="1"/>
</dbReference>
<feature type="transmembrane region" description="Helical" evidence="6">
    <location>
        <begin position="61"/>
        <end position="80"/>
    </location>
</feature>
<evidence type="ECO:0000256" key="6">
    <source>
        <dbReference type="SAM" id="Phobius"/>
    </source>
</evidence>
<feature type="transmembrane region" description="Helical" evidence="6">
    <location>
        <begin position="138"/>
        <end position="159"/>
    </location>
</feature>
<keyword evidence="8" id="KW-1185">Reference proteome</keyword>
<evidence type="ECO:0000313" key="7">
    <source>
        <dbReference type="EMBL" id="SDD26387.1"/>
    </source>
</evidence>
<feature type="transmembrane region" description="Helical" evidence="6">
    <location>
        <begin position="189"/>
        <end position="207"/>
    </location>
</feature>
<evidence type="ECO:0000256" key="1">
    <source>
        <dbReference type="ARBA" id="ARBA00004651"/>
    </source>
</evidence>
<keyword evidence="4 6" id="KW-1133">Transmembrane helix</keyword>
<dbReference type="InterPro" id="IPR043428">
    <property type="entry name" value="LivM-like"/>
</dbReference>
<dbReference type="AlphaFoldDB" id="A0A1G6TD79"/>
<dbReference type="PANTHER" id="PTHR30482:SF10">
    <property type="entry name" value="HIGH-AFFINITY BRANCHED-CHAIN AMINO ACID TRANSPORT PROTEIN BRAE"/>
    <property type="match status" value="1"/>
</dbReference>
<dbReference type="InterPro" id="IPR001851">
    <property type="entry name" value="ABC_transp_permease"/>
</dbReference>
<dbReference type="GO" id="GO:0015658">
    <property type="term" value="F:branched-chain amino acid transmembrane transporter activity"/>
    <property type="evidence" value="ECO:0007669"/>
    <property type="project" value="InterPro"/>
</dbReference>
<organism evidence="7 8">
    <name type="scientific">Ruegeria marina</name>
    <dbReference type="NCBI Taxonomy" id="639004"/>
    <lineage>
        <taxon>Bacteria</taxon>
        <taxon>Pseudomonadati</taxon>
        <taxon>Pseudomonadota</taxon>
        <taxon>Alphaproteobacteria</taxon>
        <taxon>Rhodobacterales</taxon>
        <taxon>Roseobacteraceae</taxon>
        <taxon>Ruegeria</taxon>
    </lineage>
</organism>
<evidence type="ECO:0000256" key="3">
    <source>
        <dbReference type="ARBA" id="ARBA00022692"/>
    </source>
</evidence>
<keyword evidence="5 6" id="KW-0472">Membrane</keyword>
<dbReference type="OrthoDB" id="9814461at2"/>
<keyword evidence="3 6" id="KW-0812">Transmembrane</keyword>
<reference evidence="8" key="1">
    <citation type="submission" date="2016-10" db="EMBL/GenBank/DDBJ databases">
        <authorList>
            <person name="Varghese N."/>
            <person name="Submissions S."/>
        </authorList>
    </citation>
    <scope>NUCLEOTIDE SEQUENCE [LARGE SCALE GENOMIC DNA]</scope>
    <source>
        <strain evidence="8">CGMCC 1.9108</strain>
    </source>
</reference>
<feature type="transmembrane region" description="Helical" evidence="6">
    <location>
        <begin position="38"/>
        <end position="55"/>
    </location>
</feature>
<name>A0A1G6TD79_9RHOB</name>
<feature type="transmembrane region" description="Helical" evidence="6">
    <location>
        <begin position="227"/>
        <end position="247"/>
    </location>
</feature>
<accession>A0A1G6TD79</accession>
<feature type="transmembrane region" description="Helical" evidence="6">
    <location>
        <begin position="6"/>
        <end position="26"/>
    </location>
</feature>
<sequence>MDSYTISVLSNIGLFSFLAISAWILLIAGEISFGQQAYFALGAYGAGIATAVWQWPFALGLGFGIVLGAGIGALVAWPAMRLTGVHFAIATLAFAEFLRSGLNIFRYRREVGGYLTGPDGANGFRDIRWAYEAGVEPLGYLILIGGCLLSVIALVACLARGRGMALLRIVGEDPILAAMQGISVARVRIGAAALAGGVAGFGGGLYAHMATYVEPAQFGVMPGVHALAYGLIGGLGTVFGPILGVLVDIGALESLRVFSGYRMIVFGGLVALVLIVRPRGLLDEAALRRGLAWLRR</sequence>
<dbReference type="EMBL" id="FMZV01000006">
    <property type="protein sequence ID" value="SDD26387.1"/>
    <property type="molecule type" value="Genomic_DNA"/>
</dbReference>
<evidence type="ECO:0000256" key="2">
    <source>
        <dbReference type="ARBA" id="ARBA00022475"/>
    </source>
</evidence>
<dbReference type="Proteomes" id="UP000199628">
    <property type="component" value="Unassembled WGS sequence"/>
</dbReference>
<dbReference type="RefSeq" id="WP_093030730.1">
    <property type="nucleotide sequence ID" value="NZ_FMZV01000006.1"/>
</dbReference>
<gene>
    <name evidence="7" type="ORF">SAMN04488239_10656</name>
</gene>
<proteinExistence type="predicted"/>
<comment type="subcellular location">
    <subcellularLocation>
        <location evidence="1">Cell membrane</location>
        <topology evidence="1">Multi-pass membrane protein</topology>
    </subcellularLocation>
</comment>
<protein>
    <submittedName>
        <fullName evidence="7">Branched-chain amino acid transport system permease protein</fullName>
    </submittedName>
</protein>